<proteinExistence type="predicted"/>
<gene>
    <name evidence="1" type="ORF">Q8G51_00525</name>
</gene>
<reference evidence="1" key="1">
    <citation type="submission" date="2023-07" db="EMBL/GenBank/DDBJ databases">
        <title>Dynamics of blaOXA-23 gene transmission in Acinetobacter spp. from contaminated veterinary surfaces.</title>
        <authorList>
            <person name="Moreira Da Silva J."/>
            <person name="Menezes J."/>
            <person name="Fernandes L."/>
            <person name="Marques C."/>
            <person name="Amaral A."/>
            <person name="Timofte D."/>
            <person name="Pomba C."/>
        </authorList>
    </citation>
    <scope>NUCLEOTIDE SEQUENCE</scope>
    <source>
        <strain evidence="1">CMVB11Z4A1</strain>
    </source>
</reference>
<comment type="caution">
    <text evidence="1">The sequence shown here is derived from an EMBL/GenBank/DDBJ whole genome shotgun (WGS) entry which is preliminary data.</text>
</comment>
<accession>A0AAW8ASS4</accession>
<dbReference type="AlphaFoldDB" id="A0AAW8ASS4"/>
<dbReference type="Proteomes" id="UP001242129">
    <property type="component" value="Unassembled WGS sequence"/>
</dbReference>
<name>A0AAW8ASS4_ACILW</name>
<organism evidence="1 2">
    <name type="scientific">Acinetobacter lwoffii</name>
    <dbReference type="NCBI Taxonomy" id="28090"/>
    <lineage>
        <taxon>Bacteria</taxon>
        <taxon>Pseudomonadati</taxon>
        <taxon>Pseudomonadota</taxon>
        <taxon>Gammaproteobacteria</taxon>
        <taxon>Moraxellales</taxon>
        <taxon>Moraxellaceae</taxon>
        <taxon>Acinetobacter</taxon>
    </lineage>
</organism>
<protein>
    <submittedName>
        <fullName evidence="1">Uncharacterized protein</fullName>
    </submittedName>
</protein>
<sequence length="62" mass="7005">MKLIVYRDENGVVQNIGDWDYMITKDEDGLEIVNNPLPDGVTSKIEEVKINEDGSRAIAHDM</sequence>
<dbReference type="RefSeq" id="WP_305157604.1">
    <property type="nucleotide sequence ID" value="NZ_JAUUUQ010000001.1"/>
</dbReference>
<evidence type="ECO:0000313" key="1">
    <source>
        <dbReference type="EMBL" id="MDP1446362.1"/>
    </source>
</evidence>
<dbReference type="EMBL" id="JAUUUS010000001">
    <property type="protein sequence ID" value="MDP1446362.1"/>
    <property type="molecule type" value="Genomic_DNA"/>
</dbReference>
<evidence type="ECO:0000313" key="2">
    <source>
        <dbReference type="Proteomes" id="UP001242129"/>
    </source>
</evidence>